<dbReference type="InterPro" id="IPR008952">
    <property type="entry name" value="Tetraspanin_EC2_sf"/>
</dbReference>
<keyword evidence="3 5" id="KW-1133">Transmembrane helix</keyword>
<evidence type="ECO:0000256" key="3">
    <source>
        <dbReference type="ARBA" id="ARBA00022989"/>
    </source>
</evidence>
<dbReference type="SUPFAM" id="SSF48652">
    <property type="entry name" value="Tetraspanin"/>
    <property type="match status" value="1"/>
</dbReference>
<name>A0A1W4XBH5_AGRPL</name>
<dbReference type="Pfam" id="PF00335">
    <property type="entry name" value="Tetraspanin"/>
    <property type="match status" value="1"/>
</dbReference>
<dbReference type="Gene3D" id="1.10.1450.10">
    <property type="entry name" value="Tetraspanin"/>
    <property type="match status" value="1"/>
</dbReference>
<dbReference type="InterPro" id="IPR018499">
    <property type="entry name" value="Tetraspanin/Peripherin"/>
</dbReference>
<dbReference type="PANTHER" id="PTHR19282:SF544">
    <property type="entry name" value="TETRASPANIN"/>
    <property type="match status" value="1"/>
</dbReference>
<evidence type="ECO:0000256" key="4">
    <source>
        <dbReference type="ARBA" id="ARBA00023136"/>
    </source>
</evidence>
<keyword evidence="6" id="KW-1185">Reference proteome</keyword>
<keyword evidence="2 5" id="KW-0812">Transmembrane</keyword>
<organism evidence="6 7">
    <name type="scientific">Agrilus planipennis</name>
    <name type="common">Emerald ash borer</name>
    <name type="synonym">Agrilus marcopoli</name>
    <dbReference type="NCBI Taxonomy" id="224129"/>
    <lineage>
        <taxon>Eukaryota</taxon>
        <taxon>Metazoa</taxon>
        <taxon>Ecdysozoa</taxon>
        <taxon>Arthropoda</taxon>
        <taxon>Hexapoda</taxon>
        <taxon>Insecta</taxon>
        <taxon>Pterygota</taxon>
        <taxon>Neoptera</taxon>
        <taxon>Endopterygota</taxon>
        <taxon>Coleoptera</taxon>
        <taxon>Polyphaga</taxon>
        <taxon>Elateriformia</taxon>
        <taxon>Buprestoidea</taxon>
        <taxon>Buprestidae</taxon>
        <taxon>Agrilinae</taxon>
        <taxon>Agrilus</taxon>
    </lineage>
</organism>
<sequence length="234" mass="25752">MCSCSKRDLKISFYFFNTLLGISGLALFAMCVHRMIVIPKISAITQGAVGKIELTLVISIITALTIIPLSFSASFGIKKEITVILVGYSLTLIVLFIIHVMFAAVLFVKYTDHDEHGSLKSQMREGLLQSLSLYEPSRNGQLFDLIHKQYECCGVYGPLDWGTLLGKDATPKSCCSGITNGVCSISNAYKTGCLEVIFNDQQKHGWAFGYTFIILFLHEIVVSALCLSLLSSIM</sequence>
<feature type="transmembrane region" description="Helical" evidence="5">
    <location>
        <begin position="56"/>
        <end position="77"/>
    </location>
</feature>
<dbReference type="RefSeq" id="XP_018329778.1">
    <property type="nucleotide sequence ID" value="XM_018474276.1"/>
</dbReference>
<dbReference type="STRING" id="224129.A0A1W4XBH5"/>
<dbReference type="InParanoid" id="A0A1W4XBH5"/>
<keyword evidence="4 5" id="KW-0472">Membrane</keyword>
<dbReference type="AlphaFoldDB" id="A0A1W4XBH5"/>
<feature type="transmembrane region" description="Helical" evidence="5">
    <location>
        <begin position="84"/>
        <end position="108"/>
    </location>
</feature>
<gene>
    <name evidence="7" type="primary">LOC108740083</name>
</gene>
<reference evidence="7" key="1">
    <citation type="submission" date="2025-08" db="UniProtKB">
        <authorList>
            <consortium name="RefSeq"/>
        </authorList>
    </citation>
    <scope>IDENTIFICATION</scope>
    <source>
        <tissue evidence="7">Entire body</tissue>
    </source>
</reference>
<evidence type="ECO:0000256" key="2">
    <source>
        <dbReference type="ARBA" id="ARBA00022692"/>
    </source>
</evidence>
<feature type="transmembrane region" description="Helical" evidence="5">
    <location>
        <begin position="12"/>
        <end position="36"/>
    </location>
</feature>
<comment type="subcellular location">
    <subcellularLocation>
        <location evidence="1">Membrane</location>
        <topology evidence="1">Multi-pass membrane protein</topology>
    </subcellularLocation>
</comment>
<dbReference type="PANTHER" id="PTHR19282">
    <property type="entry name" value="TETRASPANIN"/>
    <property type="match status" value="1"/>
</dbReference>
<dbReference type="Proteomes" id="UP000192223">
    <property type="component" value="Unplaced"/>
</dbReference>
<evidence type="ECO:0000256" key="5">
    <source>
        <dbReference type="SAM" id="Phobius"/>
    </source>
</evidence>
<accession>A0A1W4XBH5</accession>
<proteinExistence type="predicted"/>
<evidence type="ECO:0000313" key="6">
    <source>
        <dbReference type="Proteomes" id="UP000192223"/>
    </source>
</evidence>
<evidence type="ECO:0000256" key="1">
    <source>
        <dbReference type="ARBA" id="ARBA00004141"/>
    </source>
</evidence>
<dbReference type="GO" id="GO:0005886">
    <property type="term" value="C:plasma membrane"/>
    <property type="evidence" value="ECO:0007669"/>
    <property type="project" value="TreeGrafter"/>
</dbReference>
<dbReference type="OrthoDB" id="71600at2759"/>
<evidence type="ECO:0000313" key="7">
    <source>
        <dbReference type="RefSeq" id="XP_018329778.1"/>
    </source>
</evidence>
<feature type="transmembrane region" description="Helical" evidence="5">
    <location>
        <begin position="207"/>
        <end position="230"/>
    </location>
</feature>
<dbReference type="CDD" id="cd03127">
    <property type="entry name" value="tetraspanin_LEL"/>
    <property type="match status" value="1"/>
</dbReference>
<dbReference type="KEGG" id="apln:108740083"/>
<dbReference type="GeneID" id="108740083"/>
<protein>
    <submittedName>
        <fullName evidence="7">Tetraspanin-9-like isoform X1</fullName>
    </submittedName>
</protein>